<feature type="domain" description="NADP-dependent oxidoreductase" evidence="2">
    <location>
        <begin position="100"/>
        <end position="387"/>
    </location>
</feature>
<proteinExistence type="predicted"/>
<name>A0A6G2BA13_9ACTN</name>
<feature type="region of interest" description="Disordered" evidence="1">
    <location>
        <begin position="401"/>
        <end position="443"/>
    </location>
</feature>
<dbReference type="InterPro" id="IPR023210">
    <property type="entry name" value="NADP_OxRdtase_dom"/>
</dbReference>
<dbReference type="AlphaFoldDB" id="A0A6G2BA13"/>
<evidence type="ECO:0000256" key="1">
    <source>
        <dbReference type="SAM" id="MobiDB-lite"/>
    </source>
</evidence>
<organism evidence="3 4">
    <name type="scientific">Streptomyces taklimakanensis</name>
    <dbReference type="NCBI Taxonomy" id="2569853"/>
    <lineage>
        <taxon>Bacteria</taxon>
        <taxon>Bacillati</taxon>
        <taxon>Actinomycetota</taxon>
        <taxon>Actinomycetes</taxon>
        <taxon>Kitasatosporales</taxon>
        <taxon>Streptomycetaceae</taxon>
        <taxon>Streptomyces</taxon>
    </lineage>
</organism>
<dbReference type="CDD" id="cd19162">
    <property type="entry name" value="AKR_FDH"/>
    <property type="match status" value="1"/>
</dbReference>
<dbReference type="InterPro" id="IPR020471">
    <property type="entry name" value="AKR"/>
</dbReference>
<dbReference type="GO" id="GO:0005829">
    <property type="term" value="C:cytosol"/>
    <property type="evidence" value="ECO:0007669"/>
    <property type="project" value="TreeGrafter"/>
</dbReference>
<evidence type="ECO:0000259" key="2">
    <source>
        <dbReference type="Pfam" id="PF00248"/>
    </source>
</evidence>
<keyword evidence="4" id="KW-1185">Reference proteome</keyword>
<dbReference type="InterPro" id="IPR036812">
    <property type="entry name" value="NAD(P)_OxRdtase_dom_sf"/>
</dbReference>
<dbReference type="PANTHER" id="PTHR42686:SF1">
    <property type="entry name" value="GH17980P-RELATED"/>
    <property type="match status" value="1"/>
</dbReference>
<comment type="caution">
    <text evidence="3">The sequence shown here is derived from an EMBL/GenBank/DDBJ whole genome shotgun (WGS) entry which is preliminary data.</text>
</comment>
<gene>
    <name evidence="3" type="ORF">F0L17_07100</name>
</gene>
<feature type="compositionally biased region" description="Basic and acidic residues" evidence="1">
    <location>
        <begin position="32"/>
        <end position="49"/>
    </location>
</feature>
<reference evidence="3 4" key="1">
    <citation type="submission" date="2019-11" db="EMBL/GenBank/DDBJ databases">
        <authorList>
            <person name="Yuan L."/>
        </authorList>
    </citation>
    <scope>NUCLEOTIDE SEQUENCE [LARGE SCALE GENOMIC DNA]</scope>
    <source>
        <strain evidence="3 4">TRM43335</strain>
    </source>
</reference>
<evidence type="ECO:0000313" key="4">
    <source>
        <dbReference type="Proteomes" id="UP000473014"/>
    </source>
</evidence>
<dbReference type="InterPro" id="IPR044477">
    <property type="entry name" value="FDH-like"/>
</dbReference>
<feature type="region of interest" description="Disordered" evidence="1">
    <location>
        <begin position="25"/>
        <end position="61"/>
    </location>
</feature>
<sequence length="443" mass="47875">MRALLVGCWGVSGFWHGDKPAPLVRRGGGRVSDPHNRAGAAGRREEVPVRRKNGWSGTAERTRSDVWRTSCRTRRRTRGRTDRTRTGRLGWSTVEVTEPGFGGGPLGGLFEPPDDDTTAGVLEAAWQSGIRYFDTSPHYGIGHSERRIGDFLGRRPRNGFTLSTKVGRLLVPQDPAGRTDEAFMVPATHRRVWDFSRDGILRSVEDSLARMGVDRFDVLFLHDAEDRFEDALRHGYPALAELRAQGVVGAVGAGMHHTGMLTRFVRETDADVVMLSGRYTLLEHSALDDLLPACAERGVSVLAVSVFNSGLPAAPRPADGAFYDYGPAPSELLRRAHRIADVCEAHGVTLPQAAMVFPLLHPVVAGIVVGMRSAEEVRADVAVFEADVPAGLWSDLRGEGLLDERAPVGDRGAGPPGSRPPPGAPARGHPPADGPRRTSITLA</sequence>
<dbReference type="GO" id="GO:0016491">
    <property type="term" value="F:oxidoreductase activity"/>
    <property type="evidence" value="ECO:0007669"/>
    <property type="project" value="InterPro"/>
</dbReference>
<dbReference type="EMBL" id="WIXO01000001">
    <property type="protein sequence ID" value="MTE18903.1"/>
    <property type="molecule type" value="Genomic_DNA"/>
</dbReference>
<dbReference type="OrthoDB" id="9768851at2"/>
<accession>A0A6G2BA13</accession>
<evidence type="ECO:0000313" key="3">
    <source>
        <dbReference type="EMBL" id="MTE18903.1"/>
    </source>
</evidence>
<dbReference type="SUPFAM" id="SSF51430">
    <property type="entry name" value="NAD(P)-linked oxidoreductase"/>
    <property type="match status" value="1"/>
</dbReference>
<dbReference type="Proteomes" id="UP000473014">
    <property type="component" value="Unassembled WGS sequence"/>
</dbReference>
<protein>
    <submittedName>
        <fullName evidence="3">Aldo/keto reductase</fullName>
    </submittedName>
</protein>
<dbReference type="PANTHER" id="PTHR42686">
    <property type="entry name" value="GH17980P-RELATED"/>
    <property type="match status" value="1"/>
</dbReference>
<dbReference type="Gene3D" id="3.20.20.100">
    <property type="entry name" value="NADP-dependent oxidoreductase domain"/>
    <property type="match status" value="1"/>
</dbReference>
<dbReference type="Pfam" id="PF00248">
    <property type="entry name" value="Aldo_ket_red"/>
    <property type="match status" value="1"/>
</dbReference>